<protein>
    <submittedName>
        <fullName evidence="2">DUF3124 domain-containing protein</fullName>
    </submittedName>
</protein>
<dbReference type="Proteomes" id="UP000594468">
    <property type="component" value="Chromosome"/>
</dbReference>
<evidence type="ECO:0000313" key="2">
    <source>
        <dbReference type="EMBL" id="QPC84204.1"/>
    </source>
</evidence>
<proteinExistence type="predicted"/>
<dbReference type="AlphaFoldDB" id="A0A7S8EC40"/>
<name>A0A7S8EC40_9CHLR</name>
<feature type="signal peptide" evidence="1">
    <location>
        <begin position="1"/>
        <end position="25"/>
    </location>
</feature>
<dbReference type="InterPro" id="IPR021471">
    <property type="entry name" value="DUF3124"/>
</dbReference>
<dbReference type="RefSeq" id="WP_195172268.1">
    <property type="nucleotide sequence ID" value="NZ_CP062983.1"/>
</dbReference>
<accession>A0A7S8EC40</accession>
<evidence type="ECO:0000313" key="3">
    <source>
        <dbReference type="Proteomes" id="UP000594468"/>
    </source>
</evidence>
<organism evidence="2 3">
    <name type="scientific">Phototrophicus methaneseepsis</name>
    <dbReference type="NCBI Taxonomy" id="2710758"/>
    <lineage>
        <taxon>Bacteria</taxon>
        <taxon>Bacillati</taxon>
        <taxon>Chloroflexota</taxon>
        <taxon>Candidatus Thermofontia</taxon>
        <taxon>Phototrophicales</taxon>
        <taxon>Phototrophicaceae</taxon>
        <taxon>Phototrophicus</taxon>
    </lineage>
</organism>
<sequence>MPVLSRLLPCLILIAICLGACDTVATPTQQQQGAVGSTRAVTARDLQIVTGQMIYVPAYSEIFLGTGNQTIELAVTLSIHNTDLELPIIVQSVRYYDTDGQLVTDYVPEPIEVGPLATIGYVVQSNDRRGGWGANFIVEWGAEQPVHEPIVEAVMINTRSTQGISMISPGRILSQTTDPDTVLTDITPAAASTATSAPVTATAED</sequence>
<keyword evidence="1" id="KW-0732">Signal</keyword>
<dbReference type="EMBL" id="CP062983">
    <property type="protein sequence ID" value="QPC84204.1"/>
    <property type="molecule type" value="Genomic_DNA"/>
</dbReference>
<dbReference type="KEGG" id="pmet:G4Y79_07475"/>
<feature type="chain" id="PRO_5032877489" evidence="1">
    <location>
        <begin position="26"/>
        <end position="205"/>
    </location>
</feature>
<gene>
    <name evidence="2" type="ORF">G4Y79_07475</name>
</gene>
<reference evidence="2 3" key="1">
    <citation type="submission" date="2020-02" db="EMBL/GenBank/DDBJ databases">
        <authorList>
            <person name="Zheng R.K."/>
            <person name="Sun C.M."/>
        </authorList>
    </citation>
    <scope>NUCLEOTIDE SEQUENCE [LARGE SCALE GENOMIC DNA]</scope>
    <source>
        <strain evidence="3">rifampicinis</strain>
    </source>
</reference>
<dbReference type="Pfam" id="PF11322">
    <property type="entry name" value="DUF3124"/>
    <property type="match status" value="1"/>
</dbReference>
<evidence type="ECO:0000256" key="1">
    <source>
        <dbReference type="SAM" id="SignalP"/>
    </source>
</evidence>
<keyword evidence="3" id="KW-1185">Reference proteome</keyword>